<dbReference type="EMBL" id="CP029480">
    <property type="protein sequence ID" value="AWV98309.1"/>
    <property type="molecule type" value="Genomic_DNA"/>
</dbReference>
<reference evidence="1 2" key="1">
    <citation type="submission" date="2018-05" db="EMBL/GenBank/DDBJ databases">
        <title>Complete genome sequence of Arcticibacterium luteifluviistationis SM1504T, a cytophagaceae bacterium isolated from Arctic surface seawater.</title>
        <authorList>
            <person name="Li Y."/>
            <person name="Qin Q.-L."/>
        </authorList>
    </citation>
    <scope>NUCLEOTIDE SEQUENCE [LARGE SCALE GENOMIC DNA]</scope>
    <source>
        <strain evidence="1 2">SM1504</strain>
    </source>
</reference>
<dbReference type="OrthoDB" id="9936597at2"/>
<proteinExistence type="predicted"/>
<accession>A0A2Z4GAL8</accession>
<dbReference type="KEGG" id="als:DJ013_09050"/>
<gene>
    <name evidence="1" type="ORF">DJ013_09050</name>
</gene>
<protein>
    <submittedName>
        <fullName evidence="1">Uncharacterized protein</fullName>
    </submittedName>
</protein>
<organism evidence="1 2">
    <name type="scientific">Arcticibacterium luteifluviistationis</name>
    <dbReference type="NCBI Taxonomy" id="1784714"/>
    <lineage>
        <taxon>Bacteria</taxon>
        <taxon>Pseudomonadati</taxon>
        <taxon>Bacteroidota</taxon>
        <taxon>Cytophagia</taxon>
        <taxon>Cytophagales</taxon>
        <taxon>Leadbetterellaceae</taxon>
        <taxon>Arcticibacterium</taxon>
    </lineage>
</organism>
<dbReference type="Proteomes" id="UP000249873">
    <property type="component" value="Chromosome"/>
</dbReference>
<evidence type="ECO:0000313" key="1">
    <source>
        <dbReference type="EMBL" id="AWV98309.1"/>
    </source>
</evidence>
<dbReference type="RefSeq" id="WP_111371477.1">
    <property type="nucleotide sequence ID" value="NZ_CP029480.1"/>
</dbReference>
<dbReference type="AlphaFoldDB" id="A0A2Z4GAL8"/>
<sequence length="238" mass="27999">MNEKRAKDGLRSIQNLVSEWQKSLGPKTRAQVPVEFVNFQVLERVFQNVKTIEFLFARRREFHHALALLQRNILTDFILMAYLSIDMKDVGTKEKRYFSLLKDDINKTKSSLEKTPTDIDFFNEHELVKQINRICEEEEIKTIRSTGVLVMEMLKVKADHNVTITEAFDSWTYFSKFEHLGLMSYFVKSNTSEDVFLKELGTVIRLSFWLIGNSFEEIGEVELKEKAYNLYLEFRTSN</sequence>
<keyword evidence="2" id="KW-1185">Reference proteome</keyword>
<evidence type="ECO:0000313" key="2">
    <source>
        <dbReference type="Proteomes" id="UP000249873"/>
    </source>
</evidence>
<name>A0A2Z4GAL8_9BACT</name>